<evidence type="ECO:0000259" key="1">
    <source>
        <dbReference type="Pfam" id="PF02229"/>
    </source>
</evidence>
<dbReference type="EMBL" id="AAPV01000002">
    <property type="protein sequence ID" value="EAS84161.1"/>
    <property type="molecule type" value="Genomic_DNA"/>
</dbReference>
<dbReference type="InterPro" id="IPR009044">
    <property type="entry name" value="ssDNA-bd_transcriptional_reg"/>
</dbReference>
<name>Q1UZN0_PELU1</name>
<dbReference type="Gene3D" id="2.30.31.10">
    <property type="entry name" value="Transcriptional Coactivator Pc4, Chain A"/>
    <property type="match status" value="1"/>
</dbReference>
<dbReference type="Proteomes" id="UP000005306">
    <property type="component" value="Unassembled WGS sequence"/>
</dbReference>
<dbReference type="RefSeq" id="WP_006996748.1">
    <property type="nucleotide sequence ID" value="NZ_CH724130.1"/>
</dbReference>
<proteinExistence type="predicted"/>
<reference evidence="2 3" key="1">
    <citation type="submission" date="2006-04" db="EMBL/GenBank/DDBJ databases">
        <authorList>
            <person name="Giovannoni S.J."/>
            <person name="Cho J.-C."/>
            <person name="Ferriera S."/>
            <person name="Johnson J."/>
            <person name="Kravitz S."/>
            <person name="Halpern A."/>
            <person name="Remington K."/>
            <person name="Beeson K."/>
            <person name="Tran B."/>
            <person name="Rogers Y.-H."/>
            <person name="Friedman R."/>
            <person name="Venter J.C."/>
        </authorList>
    </citation>
    <scope>NUCLEOTIDE SEQUENCE [LARGE SCALE GENOMIC DNA]</scope>
    <source>
        <strain evidence="2 3">HTCC1002</strain>
    </source>
</reference>
<evidence type="ECO:0000313" key="3">
    <source>
        <dbReference type="Proteomes" id="UP000005306"/>
    </source>
</evidence>
<gene>
    <name evidence="2" type="ORF">PU1002_00525</name>
</gene>
<dbReference type="InterPro" id="IPR003173">
    <property type="entry name" value="PC4_C"/>
</dbReference>
<organism evidence="2 3">
    <name type="scientific">Pelagibacter ubique (strain HTCC1002)</name>
    <dbReference type="NCBI Taxonomy" id="314261"/>
    <lineage>
        <taxon>Bacteria</taxon>
        <taxon>Pseudomonadati</taxon>
        <taxon>Pseudomonadota</taxon>
        <taxon>Alphaproteobacteria</taxon>
        <taxon>Candidatus Pelagibacterales</taxon>
        <taxon>Candidatus Pelagibacteraceae</taxon>
        <taxon>Candidatus Pelagibacter</taxon>
    </lineage>
</organism>
<dbReference type="HOGENOM" id="CLU_1324437_0_0_5"/>
<sequence>MSLKKTNNTIDKEIYIGPKEYPIKIQIKTYKGRKYLDIRKWYLDRKTDEVLPTKKGISLNEYQFEDVISILSKDKEKVSNWFQEKIDENDVVDSLIKQSEVRRKIAKETREFKTKSEKLSENKFFKIEYEDGKKQLVINENHQLYKEINKEKSAEKIKKILELLFISFDQTIQLFDSEESIKVTDFEDMLIHNWSIILKNYLKKSYV</sequence>
<dbReference type="GO" id="GO:0006355">
    <property type="term" value="P:regulation of DNA-templated transcription"/>
    <property type="evidence" value="ECO:0007669"/>
    <property type="project" value="InterPro"/>
</dbReference>
<dbReference type="Pfam" id="PF02229">
    <property type="entry name" value="PC4"/>
    <property type="match status" value="1"/>
</dbReference>
<protein>
    <recommendedName>
        <fullName evidence="1">Transcriptional coactivator p15 (PC4) C-terminal domain-containing protein</fullName>
    </recommendedName>
</protein>
<dbReference type="SUPFAM" id="SSF54447">
    <property type="entry name" value="ssDNA-binding transcriptional regulator domain"/>
    <property type="match status" value="1"/>
</dbReference>
<comment type="caution">
    <text evidence="2">The sequence shown here is derived from an EMBL/GenBank/DDBJ whole genome shotgun (WGS) entry which is preliminary data.</text>
</comment>
<evidence type="ECO:0000313" key="2">
    <source>
        <dbReference type="EMBL" id="EAS84161.1"/>
    </source>
</evidence>
<accession>Q1UZN0</accession>
<feature type="domain" description="Transcriptional coactivator p15 (PC4) C-terminal" evidence="1">
    <location>
        <begin position="24"/>
        <end position="69"/>
    </location>
</feature>
<dbReference type="GO" id="GO:0003677">
    <property type="term" value="F:DNA binding"/>
    <property type="evidence" value="ECO:0007669"/>
    <property type="project" value="InterPro"/>
</dbReference>
<dbReference type="AlphaFoldDB" id="Q1UZN0"/>